<accession>A0ACC3MUV2</accession>
<proteinExistence type="predicted"/>
<dbReference type="Proteomes" id="UP001281147">
    <property type="component" value="Unassembled WGS sequence"/>
</dbReference>
<sequence length="522" mass="57851">MFRQAEHSSIEMFHNVYNMSSVSTPTRSGRGLVVPGIDTKRLMEYTSTAPSYGGLHTPPQSAHESRRPSLQYSALSQAPCSTTSSSFAYSQPTTPIHTINHGNDGLIHGWPEGSGSQNGVPTSNLASCGTNHLSEPNLDAAFVPRPAYNDTGMDTMPSYSHAAQHCEADAFGLHVTPELPTMEAWRPSQPMVNGYNAQTACFGPALFPTPQPMNSINSVPASAYDPTESSFHGMTPSYNASPFGSMLVQRSDSLYQNPQVVVPSQLSPEVNYPQYEASEYGSVENNSDLLASSFGSSTSGYLGYEMVQPPSPVDAYFAHSEDEDYLTVKAEEMSSPSVGPCMHSGSRNLRLRSRKRSSKRLRSSGRHTAWYSHEVGSTIVQCVGTEFRIDNDRPIKLEPAVSKKQYACQFVSPEGHRCVSRFDRMEHLKRHMGKHSVERPYPCPLACCDKRIQRPDNAGDHFKTHLRPKKKGKRNDHVEWEVLRDAIWDQYEDKKKAKKLLDGLARWLEAGMPETSGQRRGN</sequence>
<dbReference type="EMBL" id="JAUTXU010000153">
    <property type="protein sequence ID" value="KAK3703295.1"/>
    <property type="molecule type" value="Genomic_DNA"/>
</dbReference>
<protein>
    <submittedName>
        <fullName evidence="1">Uncharacterized protein</fullName>
    </submittedName>
</protein>
<organism evidence="1 2">
    <name type="scientific">Vermiconidia calcicola</name>
    <dbReference type="NCBI Taxonomy" id="1690605"/>
    <lineage>
        <taxon>Eukaryota</taxon>
        <taxon>Fungi</taxon>
        <taxon>Dikarya</taxon>
        <taxon>Ascomycota</taxon>
        <taxon>Pezizomycotina</taxon>
        <taxon>Dothideomycetes</taxon>
        <taxon>Dothideomycetidae</taxon>
        <taxon>Mycosphaerellales</taxon>
        <taxon>Extremaceae</taxon>
        <taxon>Vermiconidia</taxon>
    </lineage>
</organism>
<gene>
    <name evidence="1" type="ORF">LTR37_014507</name>
</gene>
<keyword evidence="2" id="KW-1185">Reference proteome</keyword>
<evidence type="ECO:0000313" key="2">
    <source>
        <dbReference type="Proteomes" id="UP001281147"/>
    </source>
</evidence>
<evidence type="ECO:0000313" key="1">
    <source>
        <dbReference type="EMBL" id="KAK3703295.1"/>
    </source>
</evidence>
<reference evidence="1" key="1">
    <citation type="submission" date="2023-07" db="EMBL/GenBank/DDBJ databases">
        <title>Black Yeasts Isolated from many extreme environments.</title>
        <authorList>
            <person name="Coleine C."/>
            <person name="Stajich J.E."/>
            <person name="Selbmann L."/>
        </authorList>
    </citation>
    <scope>NUCLEOTIDE SEQUENCE</scope>
    <source>
        <strain evidence="1">CCFEE 5714</strain>
    </source>
</reference>
<name>A0ACC3MUV2_9PEZI</name>
<comment type="caution">
    <text evidence="1">The sequence shown here is derived from an EMBL/GenBank/DDBJ whole genome shotgun (WGS) entry which is preliminary data.</text>
</comment>